<dbReference type="InterPro" id="IPR029044">
    <property type="entry name" value="Nucleotide-diphossugar_trans"/>
</dbReference>
<evidence type="ECO:0000256" key="2">
    <source>
        <dbReference type="ARBA" id="ARBA00022676"/>
    </source>
</evidence>
<gene>
    <name evidence="6" type="ORF">B1991_04825</name>
</gene>
<feature type="domain" description="Glycosyltransferase 2-like" evidence="4">
    <location>
        <begin position="419"/>
        <end position="566"/>
    </location>
</feature>
<dbReference type="PANTHER" id="PTHR43179:SF12">
    <property type="entry name" value="GALACTOFURANOSYLTRANSFERASE GLFT2"/>
    <property type="match status" value="1"/>
</dbReference>
<dbReference type="PANTHER" id="PTHR43179">
    <property type="entry name" value="RHAMNOSYLTRANSFERASE WBBL"/>
    <property type="match status" value="1"/>
</dbReference>
<dbReference type="CDD" id="cd03801">
    <property type="entry name" value="GT4_PimA-like"/>
    <property type="match status" value="1"/>
</dbReference>
<feature type="domain" description="Glycosyltransferase subfamily 4-like N-terminal" evidence="5">
    <location>
        <begin position="111"/>
        <end position="214"/>
    </location>
</feature>
<evidence type="ECO:0000256" key="1">
    <source>
        <dbReference type="ARBA" id="ARBA00006739"/>
    </source>
</evidence>
<dbReference type="Gene3D" id="3.90.550.10">
    <property type="entry name" value="Spore Coat Polysaccharide Biosynthesis Protein SpsA, Chain A"/>
    <property type="match status" value="1"/>
</dbReference>
<evidence type="ECO:0000259" key="4">
    <source>
        <dbReference type="Pfam" id="PF00535"/>
    </source>
</evidence>
<dbReference type="CDD" id="cd00761">
    <property type="entry name" value="Glyco_tranf_GTA_type"/>
    <property type="match status" value="1"/>
</dbReference>
<dbReference type="GO" id="GO:0016757">
    <property type="term" value="F:glycosyltransferase activity"/>
    <property type="evidence" value="ECO:0007669"/>
    <property type="project" value="UniProtKB-KW"/>
</dbReference>
<dbReference type="EMBL" id="MWIO01000014">
    <property type="protein sequence ID" value="THD08649.1"/>
    <property type="molecule type" value="Genomic_DNA"/>
</dbReference>
<dbReference type="InterPro" id="IPR028098">
    <property type="entry name" value="Glyco_trans_4-like_N"/>
</dbReference>
<dbReference type="Pfam" id="PF13692">
    <property type="entry name" value="Glyco_trans_1_4"/>
    <property type="match status" value="1"/>
</dbReference>
<dbReference type="Pfam" id="PF00535">
    <property type="entry name" value="Glycos_transf_2"/>
    <property type="match status" value="1"/>
</dbReference>
<dbReference type="SUPFAM" id="SSF53448">
    <property type="entry name" value="Nucleotide-diphospho-sugar transferases"/>
    <property type="match status" value="1"/>
</dbReference>
<comment type="similarity">
    <text evidence="1">Belongs to the glycosyltransferase 2 family.</text>
</comment>
<organism evidence="6 7">
    <name type="scientific">Rhodanobacter lindaniclasticus</name>
    <dbReference type="NCBI Taxonomy" id="75310"/>
    <lineage>
        <taxon>Bacteria</taxon>
        <taxon>Pseudomonadati</taxon>
        <taxon>Pseudomonadota</taxon>
        <taxon>Gammaproteobacteria</taxon>
        <taxon>Lysobacterales</taxon>
        <taxon>Rhodanobacteraceae</taxon>
        <taxon>Rhodanobacter</taxon>
    </lineage>
</organism>
<evidence type="ECO:0008006" key="8">
    <source>
        <dbReference type="Google" id="ProtNLM"/>
    </source>
</evidence>
<keyword evidence="7" id="KW-1185">Reference proteome</keyword>
<dbReference type="Pfam" id="PF13439">
    <property type="entry name" value="Glyco_transf_4"/>
    <property type="match status" value="1"/>
</dbReference>
<keyword evidence="3" id="KW-0808">Transferase</keyword>
<dbReference type="InterPro" id="IPR001173">
    <property type="entry name" value="Glyco_trans_2-like"/>
</dbReference>
<evidence type="ECO:0000259" key="5">
    <source>
        <dbReference type="Pfam" id="PF13439"/>
    </source>
</evidence>
<evidence type="ECO:0000256" key="3">
    <source>
        <dbReference type="ARBA" id="ARBA00022679"/>
    </source>
</evidence>
<proteinExistence type="inferred from homology"/>
<evidence type="ECO:0000313" key="7">
    <source>
        <dbReference type="Proteomes" id="UP000306317"/>
    </source>
</evidence>
<dbReference type="Proteomes" id="UP000306317">
    <property type="component" value="Unassembled WGS sequence"/>
</dbReference>
<reference evidence="6 7" key="1">
    <citation type="submission" date="2017-02" db="EMBL/GenBank/DDBJ databases">
        <title>Whole genome sequencing of Rhodanobacter lindaniclasticus DSM 17932.</title>
        <authorList>
            <person name="Kumar S."/>
            <person name="Patil P."/>
            <person name="Patil P.B."/>
        </authorList>
    </citation>
    <scope>NUCLEOTIDE SEQUENCE [LARGE SCALE GENOMIC DNA]</scope>
    <source>
        <strain evidence="6 7">DSM 17932</strain>
    </source>
</reference>
<name>A0A4S3KJ18_9GAMM</name>
<accession>A0A4S3KJ18</accession>
<protein>
    <recommendedName>
        <fullName evidence="8">Glycosyltransferase 2-like domain-containing protein</fullName>
    </recommendedName>
</protein>
<dbReference type="AlphaFoldDB" id="A0A4S3KJ18"/>
<keyword evidence="2" id="KW-0328">Glycosyltransferase</keyword>
<sequence>MVAVTGKQLRVTVIDMQPIMPAVGGGRQRLLGLYHALGPGIACTYVGSYDWPGESLRDQQLTPGLREIVVPLSPVHHEAAAALSRRTAGRTVIDIAFADQVHLSEEYLATARKHAMEADVVVFSHPWAYAAVAEVLRADQLVVYESHNVEGLLRMSLHDDIPAADPLVRGVVALEYRLCREADLILACSQEDREIFARVYDVSWDKLRVAPNGIFAFTYELPTSEQRAAAKKVLRVGKPRLVIFVGSNYGPNNDAAAFVADELAGDRPDVAFALIGGCCDRLQNKSLPSNVILLGTLEEEAKHAWMRAADVAVNPLSAGSGTSIKMFDFMAAGLPTVTTRIGARGICSHGVPPFVVAELDGFGTALDGLLGDAGRRGEYATLGRRNVESFYAWERISPAVGRQLSVRLAAKSGPRPHFTVVIPTYERHHLLDQLMLKLDAQTERDFEVIVVDQSASPWPAAQAVRRFPLRYVHSEIKGAVAARNLGGSLATGRIIAFTDDDCEPAADWLRKGRAWFESPTVVGVEGLIRSDHIDEPEWRPVTNVGFEGIGFMTANLMVRSTAFQQLDGFDPAFDTPHFREDTDFGWRLQAIGEVPYATGVEVFHPAQRRDIQRESQAERNRFFEKDALLLKKHPEKYRQLFFMEGHYRKTDGFGLNLRRGLEVYGVNMPDWMAAFLPGK</sequence>
<dbReference type="OrthoDB" id="9801954at2"/>
<comment type="caution">
    <text evidence="6">The sequence shown here is derived from an EMBL/GenBank/DDBJ whole genome shotgun (WGS) entry which is preliminary data.</text>
</comment>
<dbReference type="Gene3D" id="3.40.50.2000">
    <property type="entry name" value="Glycogen Phosphorylase B"/>
    <property type="match status" value="2"/>
</dbReference>
<evidence type="ECO:0000313" key="6">
    <source>
        <dbReference type="EMBL" id="THD08649.1"/>
    </source>
</evidence>
<dbReference type="SUPFAM" id="SSF53756">
    <property type="entry name" value="UDP-Glycosyltransferase/glycogen phosphorylase"/>
    <property type="match status" value="1"/>
</dbReference>